<evidence type="ECO:0000256" key="2">
    <source>
        <dbReference type="ARBA" id="ARBA00023125"/>
    </source>
</evidence>
<dbReference type="InterPro" id="IPR011663">
    <property type="entry name" value="UTRA"/>
</dbReference>
<reference evidence="5 6" key="1">
    <citation type="submission" date="2024-08" db="EMBL/GenBank/DDBJ databases">
        <title>Genome mining of Saccharopolyspora cebuensis PGLac3 from Nigerian medicinal plant.</title>
        <authorList>
            <person name="Ezeobiora C.E."/>
            <person name="Igbokwe N.H."/>
            <person name="Amin D.H."/>
            <person name="Mendie U.E."/>
        </authorList>
    </citation>
    <scope>NUCLEOTIDE SEQUENCE [LARGE SCALE GENOMIC DNA]</scope>
    <source>
        <strain evidence="5 6">PGLac3</strain>
    </source>
</reference>
<feature type="domain" description="HTH gntR-type" evidence="4">
    <location>
        <begin position="3"/>
        <end position="71"/>
    </location>
</feature>
<evidence type="ECO:0000256" key="3">
    <source>
        <dbReference type="ARBA" id="ARBA00023163"/>
    </source>
</evidence>
<evidence type="ECO:0000313" key="6">
    <source>
        <dbReference type="Proteomes" id="UP001564626"/>
    </source>
</evidence>
<dbReference type="InterPro" id="IPR050679">
    <property type="entry name" value="Bact_HTH_transcr_reg"/>
</dbReference>
<evidence type="ECO:0000259" key="4">
    <source>
        <dbReference type="PROSITE" id="PS50949"/>
    </source>
</evidence>
<dbReference type="Pfam" id="PF07702">
    <property type="entry name" value="UTRA"/>
    <property type="match status" value="1"/>
</dbReference>
<organism evidence="5 6">
    <name type="scientific">Saccharopolyspora cebuensis</name>
    <dbReference type="NCBI Taxonomy" id="418759"/>
    <lineage>
        <taxon>Bacteria</taxon>
        <taxon>Bacillati</taxon>
        <taxon>Actinomycetota</taxon>
        <taxon>Actinomycetes</taxon>
        <taxon>Pseudonocardiales</taxon>
        <taxon>Pseudonocardiaceae</taxon>
        <taxon>Saccharopolyspora</taxon>
    </lineage>
</organism>
<keyword evidence="3" id="KW-0804">Transcription</keyword>
<dbReference type="PANTHER" id="PTHR44846">
    <property type="entry name" value="MANNOSYL-D-GLYCERATE TRANSPORT/METABOLISM SYSTEM REPRESSOR MNGR-RELATED"/>
    <property type="match status" value="1"/>
</dbReference>
<dbReference type="SUPFAM" id="SSF46785">
    <property type="entry name" value="Winged helix' DNA-binding domain"/>
    <property type="match status" value="1"/>
</dbReference>
<name>A0ABV4CGI3_9PSEU</name>
<dbReference type="Pfam" id="PF00392">
    <property type="entry name" value="GntR"/>
    <property type="match status" value="1"/>
</dbReference>
<evidence type="ECO:0000256" key="1">
    <source>
        <dbReference type="ARBA" id="ARBA00023015"/>
    </source>
</evidence>
<dbReference type="Gene3D" id="3.40.1410.10">
    <property type="entry name" value="Chorismate lyase-like"/>
    <property type="match status" value="1"/>
</dbReference>
<dbReference type="InterPro" id="IPR028978">
    <property type="entry name" value="Chorismate_lyase_/UTRA_dom_sf"/>
</dbReference>
<keyword evidence="1" id="KW-0805">Transcription regulation</keyword>
<dbReference type="Proteomes" id="UP001564626">
    <property type="component" value="Unassembled WGS sequence"/>
</dbReference>
<dbReference type="InterPro" id="IPR036388">
    <property type="entry name" value="WH-like_DNA-bd_sf"/>
</dbReference>
<sequence>MAQPRHRLIADALREDIRTGRRAVGEALPSESALCRRWGVSRGPVRQALAALKAEGLITAAQGRPPVVRSPEPSQSLRSFTPFSRWARDCGREPGSRTLEVARRRAPGPVAEALGLGPDDFVVVVLRARYLDGEPVLVERSAFTEDVGGHLLSFDPDSGSITEHLTARGADFAAITHVLDAVLADEVDAEALGIERGAPLLRQRRTSRTAAGVPFEHSDDRYRPERVTFTITNALGGEDPRTITG</sequence>
<comment type="caution">
    <text evidence="5">The sequence shown here is derived from an EMBL/GenBank/DDBJ whole genome shotgun (WGS) entry which is preliminary data.</text>
</comment>
<keyword evidence="6" id="KW-1185">Reference proteome</keyword>
<dbReference type="Gene3D" id="1.10.10.10">
    <property type="entry name" value="Winged helix-like DNA-binding domain superfamily/Winged helix DNA-binding domain"/>
    <property type="match status" value="1"/>
</dbReference>
<proteinExistence type="predicted"/>
<keyword evidence="2" id="KW-0238">DNA-binding</keyword>
<dbReference type="InterPro" id="IPR036390">
    <property type="entry name" value="WH_DNA-bd_sf"/>
</dbReference>
<dbReference type="PANTHER" id="PTHR44846:SF17">
    <property type="entry name" value="GNTR-FAMILY TRANSCRIPTIONAL REGULATOR"/>
    <property type="match status" value="1"/>
</dbReference>
<gene>
    <name evidence="5" type="ORF">AB8O55_12430</name>
</gene>
<dbReference type="PROSITE" id="PS50949">
    <property type="entry name" value="HTH_GNTR"/>
    <property type="match status" value="1"/>
</dbReference>
<accession>A0ABV4CGI3</accession>
<dbReference type="SMART" id="SM00345">
    <property type="entry name" value="HTH_GNTR"/>
    <property type="match status" value="1"/>
</dbReference>
<dbReference type="EMBL" id="JBGEHV010000019">
    <property type="protein sequence ID" value="MEY8040202.1"/>
    <property type="molecule type" value="Genomic_DNA"/>
</dbReference>
<dbReference type="SMART" id="SM00866">
    <property type="entry name" value="UTRA"/>
    <property type="match status" value="1"/>
</dbReference>
<dbReference type="CDD" id="cd07377">
    <property type="entry name" value="WHTH_GntR"/>
    <property type="match status" value="1"/>
</dbReference>
<protein>
    <submittedName>
        <fullName evidence="5">GntR family transcriptional regulator</fullName>
    </submittedName>
</protein>
<dbReference type="InterPro" id="IPR000524">
    <property type="entry name" value="Tscrpt_reg_HTH_GntR"/>
</dbReference>
<dbReference type="SUPFAM" id="SSF64288">
    <property type="entry name" value="Chorismate lyase-like"/>
    <property type="match status" value="1"/>
</dbReference>
<dbReference type="PRINTS" id="PR00035">
    <property type="entry name" value="HTHGNTR"/>
</dbReference>
<dbReference type="RefSeq" id="WP_345365535.1">
    <property type="nucleotide sequence ID" value="NZ_BAABII010000016.1"/>
</dbReference>
<evidence type="ECO:0000313" key="5">
    <source>
        <dbReference type="EMBL" id="MEY8040202.1"/>
    </source>
</evidence>